<evidence type="ECO:0000313" key="3">
    <source>
        <dbReference type="Proteomes" id="UP000304382"/>
    </source>
</evidence>
<dbReference type="SUPFAM" id="SSF52402">
    <property type="entry name" value="Adenine nucleotide alpha hydrolases-like"/>
    <property type="match status" value="1"/>
</dbReference>
<name>A0A4C2ECT3_9EURY</name>
<dbReference type="OrthoDB" id="14880at2157"/>
<dbReference type="Gene3D" id="3.40.50.620">
    <property type="entry name" value="HUPs"/>
    <property type="match status" value="1"/>
</dbReference>
<dbReference type="CDD" id="cd00293">
    <property type="entry name" value="USP-like"/>
    <property type="match status" value="1"/>
</dbReference>
<accession>A0A4C2ECT3</accession>
<dbReference type="RefSeq" id="WP_137682031.1">
    <property type="nucleotide sequence ID" value="NZ_BIXZ01000001.1"/>
</dbReference>
<keyword evidence="3" id="KW-1185">Reference proteome</keyword>
<dbReference type="Proteomes" id="UP000304382">
    <property type="component" value="Unassembled WGS sequence"/>
</dbReference>
<dbReference type="InterPro" id="IPR014729">
    <property type="entry name" value="Rossmann-like_a/b/a_fold"/>
</dbReference>
<protein>
    <recommendedName>
        <fullName evidence="1">UspA domain-containing protein</fullName>
    </recommendedName>
</protein>
<feature type="domain" description="UspA" evidence="1">
    <location>
        <begin position="2"/>
        <end position="132"/>
    </location>
</feature>
<organism evidence="2 3">
    <name type="scientific">Haloarcula mannanilytica</name>
    <dbReference type="NCBI Taxonomy" id="2509225"/>
    <lineage>
        <taxon>Archaea</taxon>
        <taxon>Methanobacteriati</taxon>
        <taxon>Methanobacteriota</taxon>
        <taxon>Stenosarchaea group</taxon>
        <taxon>Halobacteria</taxon>
        <taxon>Halobacteriales</taxon>
        <taxon>Haloarculaceae</taxon>
        <taxon>Haloarcula</taxon>
    </lineage>
</organism>
<sequence>MTILVAIANDSVSSAVIDTAVRLADGLEDELYVVHLVDEDTADGTAKQLRDEIRERFRDATVVATVAIEHVGRSAMRSGTRIGNELVELAADVDVSHIVMGHEPKGLAGRLREGDATVAVIDAADVPVTVVPEPHAQQTQPNQ</sequence>
<evidence type="ECO:0000313" key="2">
    <source>
        <dbReference type="EMBL" id="GCF12328.1"/>
    </source>
</evidence>
<evidence type="ECO:0000259" key="1">
    <source>
        <dbReference type="Pfam" id="PF00582"/>
    </source>
</evidence>
<dbReference type="InterPro" id="IPR006016">
    <property type="entry name" value="UspA"/>
</dbReference>
<dbReference type="AlphaFoldDB" id="A0A4C2ECT3"/>
<proteinExistence type="predicted"/>
<comment type="caution">
    <text evidence="2">The sequence shown here is derived from an EMBL/GenBank/DDBJ whole genome shotgun (WGS) entry which is preliminary data.</text>
</comment>
<gene>
    <name evidence="2" type="ORF">Harman_02630</name>
</gene>
<dbReference type="Pfam" id="PF00582">
    <property type="entry name" value="Usp"/>
    <property type="match status" value="1"/>
</dbReference>
<dbReference type="EMBL" id="BIXZ01000001">
    <property type="protein sequence ID" value="GCF12328.1"/>
    <property type="molecule type" value="Genomic_DNA"/>
</dbReference>
<reference evidence="2 3" key="1">
    <citation type="submission" date="2019-02" db="EMBL/GenBank/DDBJ databases">
        <title>Haloarcula mannanilyticum sp. nov., a mannan degrading haloarchaeon isolated from commercial salt.</title>
        <authorList>
            <person name="Enomoto S."/>
            <person name="Shimane Y."/>
            <person name="Kamekura M."/>
            <person name="Ito T."/>
            <person name="Moriya O."/>
            <person name="Ihara K."/>
            <person name="Takahashi-Ando N."/>
            <person name="Fukushima Y."/>
            <person name="Yoshida Y."/>
            <person name="Usama R."/>
            <person name="Takai K."/>
            <person name="Minegishi H."/>
        </authorList>
    </citation>
    <scope>NUCLEOTIDE SEQUENCE [LARGE SCALE GENOMIC DNA]</scope>
    <source>
        <strain evidence="2 3">MD130-1</strain>
    </source>
</reference>